<dbReference type="InterPro" id="IPR039532">
    <property type="entry name" value="TetR_C_Firmicutes"/>
</dbReference>
<name>A0ABZ2KDD2_9BACT</name>
<dbReference type="Proteomes" id="UP001379533">
    <property type="component" value="Chromosome"/>
</dbReference>
<sequence length="106" mass="12272">MIEHAQEYRPLVRVLIGKRSGQVVQNRFRKLIVELVQEDLAGFAPAGPPRDAMVHYIAGAFLELLAWWLDTRTLLDASELEELFHRFTKPILHRWVPGTRNGTKIR</sequence>
<organism evidence="2 3">
    <name type="scientific">Pendulispora brunnea</name>
    <dbReference type="NCBI Taxonomy" id="2905690"/>
    <lineage>
        <taxon>Bacteria</taxon>
        <taxon>Pseudomonadati</taxon>
        <taxon>Myxococcota</taxon>
        <taxon>Myxococcia</taxon>
        <taxon>Myxococcales</taxon>
        <taxon>Sorangiineae</taxon>
        <taxon>Pendulisporaceae</taxon>
        <taxon>Pendulispora</taxon>
    </lineage>
</organism>
<evidence type="ECO:0000313" key="2">
    <source>
        <dbReference type="EMBL" id="WXA96094.1"/>
    </source>
</evidence>
<evidence type="ECO:0000313" key="3">
    <source>
        <dbReference type="Proteomes" id="UP001379533"/>
    </source>
</evidence>
<feature type="domain" description="Transcriptional regulator TetR C-terminal Firmicutes type" evidence="1">
    <location>
        <begin position="1"/>
        <end position="88"/>
    </location>
</feature>
<gene>
    <name evidence="2" type="ORF">LZC95_04475</name>
</gene>
<dbReference type="EMBL" id="CP089982">
    <property type="protein sequence ID" value="WXA96094.1"/>
    <property type="molecule type" value="Genomic_DNA"/>
</dbReference>
<dbReference type="Pfam" id="PF14278">
    <property type="entry name" value="TetR_C_8"/>
    <property type="match status" value="1"/>
</dbReference>
<keyword evidence="3" id="KW-1185">Reference proteome</keyword>
<evidence type="ECO:0000259" key="1">
    <source>
        <dbReference type="Pfam" id="PF14278"/>
    </source>
</evidence>
<reference evidence="2 3" key="1">
    <citation type="submission" date="2021-12" db="EMBL/GenBank/DDBJ databases">
        <title>Discovery of the Pendulisporaceae a myxobacterial family with distinct sporulation behavior and unique specialized metabolism.</title>
        <authorList>
            <person name="Garcia R."/>
            <person name="Popoff A."/>
            <person name="Bader C.D."/>
            <person name="Loehr J."/>
            <person name="Walesch S."/>
            <person name="Walt C."/>
            <person name="Boldt J."/>
            <person name="Bunk B."/>
            <person name="Haeckl F.J.F.P.J."/>
            <person name="Gunesch A.P."/>
            <person name="Birkelbach J."/>
            <person name="Nuebel U."/>
            <person name="Pietschmann T."/>
            <person name="Bach T."/>
            <person name="Mueller R."/>
        </authorList>
    </citation>
    <scope>NUCLEOTIDE SEQUENCE [LARGE SCALE GENOMIC DNA]</scope>
    <source>
        <strain evidence="2 3">MSr12523</strain>
    </source>
</reference>
<dbReference type="Gene3D" id="1.10.357.10">
    <property type="entry name" value="Tetracycline Repressor, domain 2"/>
    <property type="match status" value="1"/>
</dbReference>
<accession>A0ABZ2KDD2</accession>
<proteinExistence type="predicted"/>
<protein>
    <submittedName>
        <fullName evidence="2">TetR family transcriptional regulator C-terminal domain-containing protein</fullName>
    </submittedName>
</protein>